<evidence type="ECO:0000259" key="3">
    <source>
        <dbReference type="SMART" id="SM00893"/>
    </source>
</evidence>
<name>A0ABX7PUF2_9BACT</name>
<dbReference type="InterPro" id="IPR014729">
    <property type="entry name" value="Rossmann-like_a/b/a_fold"/>
</dbReference>
<dbReference type="Pfam" id="PF01012">
    <property type="entry name" value="ETF"/>
    <property type="match status" value="1"/>
</dbReference>
<sequence>MAENEDKAKNAKRKKPVIDPKLADYRGVWVFVEQEEGVVHPVSWELLGRARILATSLGVEVAAVVFGANDETVDKITGQAISYGAEKVYQVVDPALCDYRSDPYTDCLVNLVKKYKPEILLLGATSLSRDLASSVATILETGLTADCTELTIDVENRSLEATRPTFGGSLLCTILTLNYRPQMATARPGVLPIPLPEPDRKGVIIREPMRIDEEKLITKVLGFIPDPCKVAERLSTAEIVVGGGRGIKQPGHFSLLRELADLLGGEVGGTRPVVQAGWLDTERQIGQTGKTIRPKVYIAVGISGAIQHRVGIEKAGMIVAINNDPNAPIFDYADLGIVGDFLEIIPALIRVLKKKRAAKNGLSNTERNIGIEIK</sequence>
<proteinExistence type="inferred from homology"/>
<dbReference type="InterPro" id="IPR001308">
    <property type="entry name" value="ETF_a/FixB"/>
</dbReference>
<keyword evidence="2" id="KW-0249">Electron transport</keyword>
<keyword evidence="5" id="KW-1185">Reference proteome</keyword>
<comment type="similarity">
    <text evidence="1">Belongs to the ETF alpha-subunit/FixB family.</text>
</comment>
<evidence type="ECO:0000256" key="2">
    <source>
        <dbReference type="ARBA" id="ARBA00022982"/>
    </source>
</evidence>
<dbReference type="SUPFAM" id="SSF52402">
    <property type="entry name" value="Adenine nucleotide alpha hydrolases-like"/>
    <property type="match status" value="1"/>
</dbReference>
<dbReference type="PIRSF" id="PIRSF000089">
    <property type="entry name" value="Electra_flavoP_a"/>
    <property type="match status" value="1"/>
</dbReference>
<dbReference type="PANTHER" id="PTHR43153">
    <property type="entry name" value="ELECTRON TRANSFER FLAVOPROTEIN ALPHA"/>
    <property type="match status" value="1"/>
</dbReference>
<dbReference type="RefSeq" id="WP_206845440.1">
    <property type="nucleotide sequence ID" value="NZ_CP065956.1"/>
</dbReference>
<dbReference type="PANTHER" id="PTHR43153:SF1">
    <property type="entry name" value="ELECTRON TRANSFER FLAVOPROTEIN SUBUNIT ALPHA, MITOCHONDRIAL"/>
    <property type="match status" value="1"/>
</dbReference>
<dbReference type="SMART" id="SM00893">
    <property type="entry name" value="ETF"/>
    <property type="match status" value="1"/>
</dbReference>
<dbReference type="InterPro" id="IPR014730">
    <property type="entry name" value="ETF_a/b_N"/>
</dbReference>
<evidence type="ECO:0000256" key="1">
    <source>
        <dbReference type="ARBA" id="ARBA00005817"/>
    </source>
</evidence>
<dbReference type="Gene3D" id="3.40.50.1220">
    <property type="entry name" value="TPP-binding domain"/>
    <property type="match status" value="1"/>
</dbReference>
<dbReference type="Pfam" id="PF00766">
    <property type="entry name" value="ETF_alpha"/>
    <property type="match status" value="1"/>
</dbReference>
<organism evidence="4 5">
    <name type="scientific">Candidatus Methylacidiphilum infernorum</name>
    <dbReference type="NCBI Taxonomy" id="511746"/>
    <lineage>
        <taxon>Bacteria</taxon>
        <taxon>Pseudomonadati</taxon>
        <taxon>Verrucomicrobiota</taxon>
        <taxon>Methylacidiphilae</taxon>
        <taxon>Methylacidiphilales</taxon>
        <taxon>Methylacidiphilaceae</taxon>
        <taxon>Methylacidiphilum (ex Ratnadevi et al. 2023)</taxon>
    </lineage>
</organism>
<protein>
    <submittedName>
        <fullName evidence="4">Electron transfer flavoprotein subunit alpha/FixB family protein</fullName>
    </submittedName>
</protein>
<dbReference type="Gene3D" id="3.40.50.620">
    <property type="entry name" value="HUPs"/>
    <property type="match status" value="1"/>
</dbReference>
<feature type="domain" description="Electron transfer flavoprotein alpha/beta-subunit N-terminal" evidence="3">
    <location>
        <begin position="28"/>
        <end position="220"/>
    </location>
</feature>
<reference evidence="4 5" key="1">
    <citation type="submission" date="2020-12" db="EMBL/GenBank/DDBJ databases">
        <authorList>
            <person name="Awala S.I."/>
            <person name="Gwak J.-H."/>
            <person name="Kim S.-J."/>
            <person name="Rhee S.-K."/>
        </authorList>
    </citation>
    <scope>NUCLEOTIDE SEQUENCE [LARGE SCALE GENOMIC DNA]</scope>
    <source>
        <strain evidence="4 5">IT5</strain>
    </source>
</reference>
<dbReference type="SUPFAM" id="SSF52467">
    <property type="entry name" value="DHS-like NAD/FAD-binding domain"/>
    <property type="match status" value="1"/>
</dbReference>
<dbReference type="Proteomes" id="UP000663088">
    <property type="component" value="Chromosome"/>
</dbReference>
<accession>A0ABX7PUF2</accession>
<gene>
    <name evidence="4" type="ORF">EM20IM_07570</name>
</gene>
<dbReference type="InterPro" id="IPR033947">
    <property type="entry name" value="ETF_alpha_N"/>
</dbReference>
<dbReference type="InterPro" id="IPR014731">
    <property type="entry name" value="ETF_asu_C"/>
</dbReference>
<evidence type="ECO:0000313" key="5">
    <source>
        <dbReference type="Proteomes" id="UP000663088"/>
    </source>
</evidence>
<evidence type="ECO:0000313" key="4">
    <source>
        <dbReference type="EMBL" id="QSR86353.1"/>
    </source>
</evidence>
<keyword evidence="2" id="KW-0813">Transport</keyword>
<dbReference type="CDD" id="cd01715">
    <property type="entry name" value="ETF_alpha"/>
    <property type="match status" value="1"/>
</dbReference>
<dbReference type="EMBL" id="CP065956">
    <property type="protein sequence ID" value="QSR86353.1"/>
    <property type="molecule type" value="Genomic_DNA"/>
</dbReference>
<dbReference type="InterPro" id="IPR029035">
    <property type="entry name" value="DHS-like_NAD/FAD-binding_dom"/>
</dbReference>